<evidence type="ECO:0000313" key="2">
    <source>
        <dbReference type="EMBL" id="MDR7335233.1"/>
    </source>
</evidence>
<protein>
    <submittedName>
        <fullName evidence="2">Uncharacterized protein</fullName>
    </submittedName>
</protein>
<organism evidence="2 3">
    <name type="scientific">Roseateles asaccharophilus</name>
    <dbReference type="NCBI Taxonomy" id="582607"/>
    <lineage>
        <taxon>Bacteria</taxon>
        <taxon>Pseudomonadati</taxon>
        <taxon>Pseudomonadota</taxon>
        <taxon>Betaproteobacteria</taxon>
        <taxon>Burkholderiales</taxon>
        <taxon>Sphaerotilaceae</taxon>
        <taxon>Roseateles</taxon>
    </lineage>
</organism>
<dbReference type="Proteomes" id="UP001180825">
    <property type="component" value="Unassembled WGS sequence"/>
</dbReference>
<evidence type="ECO:0000256" key="1">
    <source>
        <dbReference type="SAM" id="SignalP"/>
    </source>
</evidence>
<feature type="signal peptide" evidence="1">
    <location>
        <begin position="1"/>
        <end position="19"/>
    </location>
</feature>
<reference evidence="2 3" key="1">
    <citation type="submission" date="2023-07" db="EMBL/GenBank/DDBJ databases">
        <title>Sorghum-associated microbial communities from plants grown in Nebraska, USA.</title>
        <authorList>
            <person name="Schachtman D."/>
        </authorList>
    </citation>
    <scope>NUCLEOTIDE SEQUENCE [LARGE SCALE GENOMIC DNA]</scope>
    <source>
        <strain evidence="2 3">BE316</strain>
    </source>
</reference>
<dbReference type="RefSeq" id="WP_310332183.1">
    <property type="nucleotide sequence ID" value="NZ_JAVDXV010000009.1"/>
</dbReference>
<comment type="caution">
    <text evidence="2">The sequence shown here is derived from an EMBL/GenBank/DDBJ whole genome shotgun (WGS) entry which is preliminary data.</text>
</comment>
<feature type="chain" id="PRO_5046314642" evidence="1">
    <location>
        <begin position="20"/>
        <end position="161"/>
    </location>
</feature>
<evidence type="ECO:0000313" key="3">
    <source>
        <dbReference type="Proteomes" id="UP001180825"/>
    </source>
</evidence>
<proteinExistence type="predicted"/>
<gene>
    <name evidence="2" type="ORF">J2X21_004398</name>
</gene>
<dbReference type="EMBL" id="JAVDXV010000009">
    <property type="protein sequence ID" value="MDR7335233.1"/>
    <property type="molecule type" value="Genomic_DNA"/>
</dbReference>
<keyword evidence="1" id="KW-0732">Signal</keyword>
<keyword evidence="3" id="KW-1185">Reference proteome</keyword>
<name>A0ABU2AF48_9BURK</name>
<sequence length="161" mass="16860">MRALHLTPLLLVLAGPAFGQDASLQRCRVIADTTARLACYDALADARPKPPAAAAAPMTPVAPVAAAPAPAPKPADTFGLPVKRPKGEPETVQSSVGADFAGWGPNQSIKLANGQVWQIIDGTSVSMPRGARNVSVRRGMFGAFHLDFEGLNTSPKVKRLE</sequence>
<accession>A0ABU2AF48</accession>